<sequence>MQDFFERKVDADGYERVIRQFDTERFKPLCNFLKRRTNNTDEINIELLAWLIDFQPRPYYTDWTPLAPDESHNTEVTDRLVSFGGKHEDAVTASLKRKRLVLFAGLALSGVLAA</sequence>
<name>A0A5M9HBI2_9SPHI</name>
<reference evidence="1 2" key="1">
    <citation type="submission" date="2019-09" db="EMBL/GenBank/DDBJ databases">
        <title>Pararcticibacter amylolyticus gen. nov., sp. nov., isolated from a rottenly hemp rope, and reclassification of Pedobacter tournemirensis as Pararcticibacter tournemirensis comb. nov.</title>
        <authorList>
            <person name="Cai Y."/>
        </authorList>
    </citation>
    <scope>NUCLEOTIDE SEQUENCE [LARGE SCALE GENOMIC DNA]</scope>
    <source>
        <strain evidence="1 2">TF5-37.2-LB10</strain>
    </source>
</reference>
<dbReference type="Proteomes" id="UP000322918">
    <property type="component" value="Unassembled WGS sequence"/>
</dbReference>
<dbReference type="EMBL" id="VWNE01000009">
    <property type="protein sequence ID" value="KAA8484050.1"/>
    <property type="molecule type" value="Genomic_DNA"/>
</dbReference>
<organism evidence="1 2">
    <name type="scientific">Arcticibacter tournemirensis</name>
    <dbReference type="NCBI Taxonomy" id="699437"/>
    <lineage>
        <taxon>Bacteria</taxon>
        <taxon>Pseudomonadati</taxon>
        <taxon>Bacteroidota</taxon>
        <taxon>Sphingobacteriia</taxon>
        <taxon>Sphingobacteriales</taxon>
        <taxon>Sphingobacteriaceae</taxon>
        <taxon>Arcticibacter</taxon>
    </lineage>
</organism>
<evidence type="ECO:0000313" key="1">
    <source>
        <dbReference type="EMBL" id="KAA8484050.1"/>
    </source>
</evidence>
<gene>
    <name evidence="1" type="ORF">F1649_06805</name>
</gene>
<protein>
    <submittedName>
        <fullName evidence="1">Uncharacterized protein</fullName>
    </submittedName>
</protein>
<evidence type="ECO:0000313" key="2">
    <source>
        <dbReference type="Proteomes" id="UP000322918"/>
    </source>
</evidence>
<proteinExistence type="predicted"/>
<dbReference type="AlphaFoldDB" id="A0A5M9HBI2"/>
<dbReference type="RefSeq" id="WP_141815838.1">
    <property type="nucleotide sequence ID" value="NZ_VFPL01000001.1"/>
</dbReference>
<dbReference type="OrthoDB" id="1340494at2"/>
<comment type="caution">
    <text evidence="1">The sequence shown here is derived from an EMBL/GenBank/DDBJ whole genome shotgun (WGS) entry which is preliminary data.</text>
</comment>
<accession>A0A5M9HBI2</accession>
<keyword evidence="2" id="KW-1185">Reference proteome</keyword>